<evidence type="ECO:0000313" key="8">
    <source>
        <dbReference type="Proteomes" id="UP001594351"/>
    </source>
</evidence>
<feature type="region of interest" description="Disordered" evidence="5">
    <location>
        <begin position="913"/>
        <end position="936"/>
    </location>
</feature>
<feature type="region of interest" description="Disordered" evidence="5">
    <location>
        <begin position="1"/>
        <end position="23"/>
    </location>
</feature>
<evidence type="ECO:0000256" key="2">
    <source>
        <dbReference type="ARBA" id="ARBA00022525"/>
    </source>
</evidence>
<gene>
    <name evidence="7" type="ORF">ACFL27_25750</name>
</gene>
<evidence type="ECO:0000256" key="6">
    <source>
        <dbReference type="SAM" id="Phobius"/>
    </source>
</evidence>
<feature type="transmembrane region" description="Helical" evidence="6">
    <location>
        <begin position="937"/>
        <end position="956"/>
    </location>
</feature>
<comment type="subcellular location">
    <subcellularLocation>
        <location evidence="1">Secreted</location>
    </subcellularLocation>
</comment>
<keyword evidence="3" id="KW-0732">Signal</keyword>
<dbReference type="EMBL" id="JBHPBY010000547">
    <property type="protein sequence ID" value="MFC1853606.1"/>
    <property type="molecule type" value="Genomic_DNA"/>
</dbReference>
<feature type="compositionally biased region" description="Polar residues" evidence="5">
    <location>
        <begin position="529"/>
        <end position="540"/>
    </location>
</feature>
<dbReference type="InterPro" id="IPR059100">
    <property type="entry name" value="TSP3_bac"/>
</dbReference>
<feature type="non-terminal residue" evidence="7">
    <location>
        <position position="1"/>
    </location>
</feature>
<keyword evidence="2" id="KW-0964">Secreted</keyword>
<dbReference type="PANTHER" id="PTHR37397:SF1">
    <property type="entry name" value="LTD DOMAIN-CONTAINING PROTEIN"/>
    <property type="match status" value="1"/>
</dbReference>
<evidence type="ECO:0000256" key="4">
    <source>
        <dbReference type="ARBA" id="ARBA00022837"/>
    </source>
</evidence>
<keyword evidence="6" id="KW-0472">Membrane</keyword>
<feature type="region of interest" description="Disordered" evidence="5">
    <location>
        <begin position="358"/>
        <end position="383"/>
    </location>
</feature>
<keyword evidence="8" id="KW-1185">Reference proteome</keyword>
<dbReference type="PANTHER" id="PTHR37397">
    <property type="entry name" value="SI:CH211-183D21.1"/>
    <property type="match status" value="1"/>
</dbReference>
<evidence type="ECO:0000313" key="7">
    <source>
        <dbReference type="EMBL" id="MFC1853606.1"/>
    </source>
</evidence>
<organism evidence="7 8">
    <name type="scientific">candidate division CSSED10-310 bacterium</name>
    <dbReference type="NCBI Taxonomy" id="2855610"/>
    <lineage>
        <taxon>Bacteria</taxon>
        <taxon>Bacteria division CSSED10-310</taxon>
    </lineage>
</organism>
<sequence length="971" mass="103105">RCPNGSGGLRNTDTYDMQLPTPGAENTCPVPEIVINEVDCDTPGDDPAETLEFIELYDGGIGNTPLDGFVVVLFNGDSDLSYAAYDLDGFFTNGDGYFVIGDAGVVGVDLIPSSFALDNGADAVALYLADDTDFPPDTAITPTDLIDALVYDTGQEDDGGLLVLLNAGQPQINENGNGFREGHSMQRCPDGSGGVLNTDTYDLSPPTPGVENVCNVTLPDIIINEVDASTPGDSAEFIELYDGGIGSSSLSGFSLVVFTGDSDNSYAAWDLDGFLTDADGYFVIGDSGVPNVDYAAPGFDLQDGADAVGLFVGDPPQFVGFAVTTNDLIDALVYDTDEADDAELLILLNAGQPQVNENGNGDAAGHSMQRCPNGSGGARNTDTYDMHPPTPGVDNVCSSVQPDVFINEVWYDDTDSDDEGFLELIGPPGADLTGFTLQEFDQNCALGSSLDLSGHTIPGDGYFVIGYAGGASVDLENTTWMNSLQNGPCDGVELQYNAVRVDALQWGTDCATEYTLCGEGDSAPEPLDDTNSLSRCPNGQDSDDNSVDFADTPPTIGAANECPAPPIVINEVWYNDPDTDDQGFVEIIGPPGFDLTGVTLQEFDQTCSLDAVLDLSGYTIPGDGYFVVGYSGTAEVDLIDDTWMNTLQNGPCDGIEMQYFASRVDAVQWGSGCAVICGETNPASEPGADANSLSRCPDGQDTDDNAVDFTETMPTPGQTNLCLSFDMVINEVWYDDFDTDDEGFVEISGPPGTDLTGFILQEFNESCVMDLCLDLSGYTIPGDGYFVVGFSGTINVDLIDDAWMAAIQDGPCDGIELQYSSFTIDAVRWGSFCSYSCGEGDSAAAAVLEAYSVGRCPDSQDTDDNNFDFTTGIASPGRTNRCTPPNDVDQDGLPDWWELYYFMTLVYGPDHDNDNDGYTNAEELANGTDPTVPDQPVPALTTGAFILLLILVGVMIRFSSRKTERLPQNPC</sequence>
<proteinExistence type="predicted"/>
<keyword evidence="4" id="KW-0106">Calcium</keyword>
<dbReference type="Pfam" id="PF18884">
    <property type="entry name" value="TSP3_bac"/>
    <property type="match status" value="1"/>
</dbReference>
<feature type="region of interest" description="Disordered" evidence="5">
    <location>
        <begin position="521"/>
        <end position="546"/>
    </location>
</feature>
<name>A0ABV6Z5H2_UNCC1</name>
<comment type="caution">
    <text evidence="7">The sequence shown here is derived from an EMBL/GenBank/DDBJ whole genome shotgun (WGS) entry which is preliminary data.</text>
</comment>
<evidence type="ECO:0000256" key="1">
    <source>
        <dbReference type="ARBA" id="ARBA00004613"/>
    </source>
</evidence>
<evidence type="ECO:0000256" key="5">
    <source>
        <dbReference type="SAM" id="MobiDB-lite"/>
    </source>
</evidence>
<evidence type="ECO:0000256" key="3">
    <source>
        <dbReference type="ARBA" id="ARBA00022729"/>
    </source>
</evidence>
<keyword evidence="6" id="KW-0812">Transmembrane</keyword>
<keyword evidence="6" id="KW-1133">Transmembrane helix</keyword>
<protein>
    <recommendedName>
        <fullName evidence="9">LTD domain-containing protein</fullName>
    </recommendedName>
</protein>
<dbReference type="Proteomes" id="UP001594351">
    <property type="component" value="Unassembled WGS sequence"/>
</dbReference>
<evidence type="ECO:0008006" key="9">
    <source>
        <dbReference type="Google" id="ProtNLM"/>
    </source>
</evidence>
<accession>A0ABV6Z5H2</accession>
<reference evidence="7 8" key="1">
    <citation type="submission" date="2024-09" db="EMBL/GenBank/DDBJ databases">
        <title>Laminarin stimulates single cell rates of sulfate reduction while oxygen inhibits transcriptomic activity in coastal marine sediment.</title>
        <authorList>
            <person name="Lindsay M."/>
            <person name="Orcutt B."/>
            <person name="Emerson D."/>
            <person name="Stepanauskas R."/>
            <person name="D'Angelo T."/>
        </authorList>
    </citation>
    <scope>NUCLEOTIDE SEQUENCE [LARGE SCALE GENOMIC DNA]</scope>
    <source>
        <strain evidence="7">SAG AM-311-K15</strain>
    </source>
</reference>